<keyword evidence="2" id="KW-0808">Transferase</keyword>
<comment type="caution">
    <text evidence="2">The sequence shown here is derived from an EMBL/GenBank/DDBJ whole genome shotgun (WGS) entry which is preliminary data.</text>
</comment>
<dbReference type="RefSeq" id="WP_061897516.1">
    <property type="nucleotide sequence ID" value="NZ_LOBR01000057.1"/>
</dbReference>
<evidence type="ECO:0000313" key="3">
    <source>
        <dbReference type="Proteomes" id="UP000075346"/>
    </source>
</evidence>
<dbReference type="EMBL" id="LOBR01000057">
    <property type="protein sequence ID" value="KYN86372.1"/>
    <property type="molecule type" value="Genomic_DNA"/>
</dbReference>
<dbReference type="AlphaFoldDB" id="A0A151KVD6"/>
<name>A0A151KVD6_9VIBR</name>
<dbReference type="Gene3D" id="3.40.50.2020">
    <property type="match status" value="1"/>
</dbReference>
<protein>
    <submittedName>
        <fullName evidence="2">Phosphoribosyl transferase</fullName>
    </submittedName>
</protein>
<dbReference type="InterPro" id="IPR029057">
    <property type="entry name" value="PRTase-like"/>
</dbReference>
<gene>
    <name evidence="2" type="ORF">ATY37_04185</name>
</gene>
<feature type="domain" description="Phosphoribosyltransferase" evidence="1">
    <location>
        <begin position="31"/>
        <end position="185"/>
    </location>
</feature>
<evidence type="ECO:0000313" key="2">
    <source>
        <dbReference type="EMBL" id="KYN86372.1"/>
    </source>
</evidence>
<dbReference type="SUPFAM" id="SSF53271">
    <property type="entry name" value="PRTase-like"/>
    <property type="match status" value="1"/>
</dbReference>
<reference evidence="3" key="1">
    <citation type="submission" date="2015-12" db="EMBL/GenBank/DDBJ databases">
        <authorList>
            <person name="Shamseldin A."/>
            <person name="Moawad H."/>
            <person name="Abd El-Rahim W.M."/>
            <person name="Sadowsky M.J."/>
        </authorList>
    </citation>
    <scope>NUCLEOTIDE SEQUENCE [LARGE SCALE GENOMIC DNA]</scope>
    <source>
        <strain evidence="3">2538-88</strain>
    </source>
</reference>
<proteinExistence type="predicted"/>
<sequence length="187" mass="20496">MYVLNESCQNNNVEQLIDICKSSSMSMGYKLRTAHYQLGEVIAEPIAKSSNQQQNYAVLILMRAGLCFGNGIADKLEQLGSNVSIIFVNDDLISSEDLEIVRDKNIIIVDAVINSGKSVFGLIDQLPNTDSVKLATTVIPSSSTELLESYDLYTVRVSDNKYEGAKVQVISDGKGPDTGDRLFNTYS</sequence>
<accession>A0A151KVD6</accession>
<dbReference type="GO" id="GO:0016740">
    <property type="term" value="F:transferase activity"/>
    <property type="evidence" value="ECO:0007669"/>
    <property type="project" value="UniProtKB-KW"/>
</dbReference>
<organism evidence="2 3">
    <name type="scientific">Vibrio cidicii</name>
    <dbReference type="NCBI Taxonomy" id="1763883"/>
    <lineage>
        <taxon>Bacteria</taxon>
        <taxon>Pseudomonadati</taxon>
        <taxon>Pseudomonadota</taxon>
        <taxon>Gammaproteobacteria</taxon>
        <taxon>Vibrionales</taxon>
        <taxon>Vibrionaceae</taxon>
        <taxon>Vibrio</taxon>
    </lineage>
</organism>
<evidence type="ECO:0000259" key="1">
    <source>
        <dbReference type="Pfam" id="PF14681"/>
    </source>
</evidence>
<dbReference type="InterPro" id="IPR000836">
    <property type="entry name" value="PRTase_dom"/>
</dbReference>
<dbReference type="Pfam" id="PF14681">
    <property type="entry name" value="UPRTase"/>
    <property type="match status" value="1"/>
</dbReference>
<dbReference type="Proteomes" id="UP000075346">
    <property type="component" value="Unassembled WGS sequence"/>
</dbReference>